<name>A0A437SV21_9LACO</name>
<dbReference type="RefSeq" id="WP_127796279.1">
    <property type="nucleotide sequence ID" value="NZ_ML136881.1"/>
</dbReference>
<feature type="transmembrane region" description="Helical" evidence="1">
    <location>
        <begin position="72"/>
        <end position="90"/>
    </location>
</feature>
<protein>
    <submittedName>
        <fullName evidence="2">Uncharacterized protein</fullName>
    </submittedName>
</protein>
<sequence length="219" mass="26063">MWLIIIDLLYLVAYFWLVKRLFKLTPTQIGYYQQKYLTFSVLYLGQWFIVGFLLIGLNVLKFFPQFRQEFSFPLGILGMLMSIPVRIKAWRVEKKVAKRKIKSPKDVEAVLEPFCKIYPLYRYEEYANPPKTSIEALHNTLLFMGALFSGPVLLKLLPFSIAINILAVVIFILVVFIVYRLEYLHIYSWLVEEKIIKSSDLTPKQRYVWYFFHERKRGL</sequence>
<keyword evidence="1" id="KW-1133">Transmembrane helix</keyword>
<feature type="transmembrane region" description="Helical" evidence="1">
    <location>
        <begin position="159"/>
        <end position="179"/>
    </location>
</feature>
<accession>A0A437SV21</accession>
<keyword evidence="1" id="KW-0472">Membrane</keyword>
<evidence type="ECO:0000313" key="2">
    <source>
        <dbReference type="EMBL" id="RVU70789.1"/>
    </source>
</evidence>
<keyword evidence="1" id="KW-0812">Transmembrane</keyword>
<feature type="transmembrane region" description="Helical" evidence="1">
    <location>
        <begin position="36"/>
        <end position="60"/>
    </location>
</feature>
<dbReference type="Proteomes" id="UP000288291">
    <property type="component" value="Unassembled WGS sequence"/>
</dbReference>
<dbReference type="AlphaFoldDB" id="A0A437SV21"/>
<dbReference type="EMBL" id="RXIA01000013">
    <property type="protein sequence ID" value="RVU70789.1"/>
    <property type="molecule type" value="Genomic_DNA"/>
</dbReference>
<keyword evidence="3" id="KW-1185">Reference proteome</keyword>
<feature type="transmembrane region" description="Helical" evidence="1">
    <location>
        <begin position="136"/>
        <end position="153"/>
    </location>
</feature>
<gene>
    <name evidence="2" type="ORF">EJK17_05970</name>
</gene>
<proteinExistence type="predicted"/>
<organism evidence="2 3">
    <name type="scientific">Lactobacillus xujianguonis</name>
    <dbReference type="NCBI Taxonomy" id="2495899"/>
    <lineage>
        <taxon>Bacteria</taxon>
        <taxon>Bacillati</taxon>
        <taxon>Bacillota</taxon>
        <taxon>Bacilli</taxon>
        <taxon>Lactobacillales</taxon>
        <taxon>Lactobacillaceae</taxon>
        <taxon>Lactobacillus</taxon>
    </lineage>
</organism>
<evidence type="ECO:0000313" key="3">
    <source>
        <dbReference type="Proteomes" id="UP000288291"/>
    </source>
</evidence>
<evidence type="ECO:0000256" key="1">
    <source>
        <dbReference type="SAM" id="Phobius"/>
    </source>
</evidence>
<comment type="caution">
    <text evidence="2">The sequence shown here is derived from an EMBL/GenBank/DDBJ whole genome shotgun (WGS) entry which is preliminary data.</text>
</comment>
<reference evidence="2 3" key="1">
    <citation type="submission" date="2018-12" db="EMBL/GenBank/DDBJ databases">
        <authorList>
            <person name="Meng J."/>
        </authorList>
    </citation>
    <scope>NUCLEOTIDE SEQUENCE [LARGE SCALE GENOMIC DNA]</scope>
    <source>
        <strain evidence="2 3">HT111-2</strain>
    </source>
</reference>
<feature type="transmembrane region" description="Helical" evidence="1">
    <location>
        <begin position="6"/>
        <end position="24"/>
    </location>
</feature>